<dbReference type="Proteomes" id="UP000824469">
    <property type="component" value="Unassembled WGS sequence"/>
</dbReference>
<evidence type="ECO:0000313" key="1">
    <source>
        <dbReference type="EMBL" id="KAH9295499.1"/>
    </source>
</evidence>
<comment type="caution">
    <text evidence="1">The sequence shown here is derived from an EMBL/GenBank/DDBJ whole genome shotgun (WGS) entry which is preliminary data.</text>
</comment>
<gene>
    <name evidence="1" type="ORF">KI387_039087</name>
</gene>
<evidence type="ECO:0000313" key="2">
    <source>
        <dbReference type="Proteomes" id="UP000824469"/>
    </source>
</evidence>
<organism evidence="1 2">
    <name type="scientific">Taxus chinensis</name>
    <name type="common">Chinese yew</name>
    <name type="synonym">Taxus wallichiana var. chinensis</name>
    <dbReference type="NCBI Taxonomy" id="29808"/>
    <lineage>
        <taxon>Eukaryota</taxon>
        <taxon>Viridiplantae</taxon>
        <taxon>Streptophyta</taxon>
        <taxon>Embryophyta</taxon>
        <taxon>Tracheophyta</taxon>
        <taxon>Spermatophyta</taxon>
        <taxon>Pinopsida</taxon>
        <taxon>Pinidae</taxon>
        <taxon>Conifers II</taxon>
        <taxon>Cupressales</taxon>
        <taxon>Taxaceae</taxon>
        <taxon>Taxus</taxon>
    </lineage>
</organism>
<name>A0AA38CFD7_TAXCH</name>
<dbReference type="EMBL" id="JAHRHJ020000011">
    <property type="protein sequence ID" value="KAH9295499.1"/>
    <property type="molecule type" value="Genomic_DNA"/>
</dbReference>
<keyword evidence="2" id="KW-1185">Reference proteome</keyword>
<proteinExistence type="predicted"/>
<feature type="non-terminal residue" evidence="1">
    <location>
        <position position="50"/>
    </location>
</feature>
<accession>A0AA38CFD7</accession>
<feature type="non-terminal residue" evidence="1">
    <location>
        <position position="1"/>
    </location>
</feature>
<reference evidence="1 2" key="1">
    <citation type="journal article" date="2021" name="Nat. Plants">
        <title>The Taxus genome provides insights into paclitaxel biosynthesis.</title>
        <authorList>
            <person name="Xiong X."/>
            <person name="Gou J."/>
            <person name="Liao Q."/>
            <person name="Li Y."/>
            <person name="Zhou Q."/>
            <person name="Bi G."/>
            <person name="Li C."/>
            <person name="Du R."/>
            <person name="Wang X."/>
            <person name="Sun T."/>
            <person name="Guo L."/>
            <person name="Liang H."/>
            <person name="Lu P."/>
            <person name="Wu Y."/>
            <person name="Zhang Z."/>
            <person name="Ro D.K."/>
            <person name="Shang Y."/>
            <person name="Huang S."/>
            <person name="Yan J."/>
        </authorList>
    </citation>
    <scope>NUCLEOTIDE SEQUENCE [LARGE SCALE GENOMIC DNA]</scope>
    <source>
        <strain evidence="1">Ta-2019</strain>
    </source>
</reference>
<protein>
    <submittedName>
        <fullName evidence="1">Uncharacterized protein</fullName>
    </submittedName>
</protein>
<dbReference type="AlphaFoldDB" id="A0AA38CFD7"/>
<sequence>VSYALRRENLATLDANQRLAVSVEDDLIMSCKLKRESFKSKASSSSSSPR</sequence>